<keyword evidence="4 8" id="KW-0812">Transmembrane</keyword>
<dbReference type="GO" id="GO:0005886">
    <property type="term" value="C:plasma membrane"/>
    <property type="evidence" value="ECO:0007669"/>
    <property type="project" value="UniProtKB-SubCell"/>
</dbReference>
<evidence type="ECO:0000313" key="12">
    <source>
        <dbReference type="Proteomes" id="UP000298663"/>
    </source>
</evidence>
<keyword evidence="6 8" id="KW-1133">Transmembrane helix</keyword>
<sequence>MRVGAFIFLILGALGTTAIPIDNGLEGSPAVICGLEDITVVVTTQKPFDGNIYSKGFFESEKCRLKGDHSATTFTFRLPLTGECGLRRRRTVNPRGMTMESTVIIMFHRLFLTKVDQAFHVKCMYMEADKEVTQTLEVSMLPSTELPSLEDRSQKADNTMPTCKYEVMRNGPNGEALRFGIIGERVYHKWSCDGENADKYCMTVHSCVVDDGLGLGQQLIDENGCAMDRYLLNNLDYSGPVTAGQEAHVFKFADRPTIFFSCQIRLHFKDQKTQLCVRSSDTCEILNELSKPKEVTLKLPRREGSPDDIENDFPRPSHQIGNFDFDEEDEITQAPTFFARRKKLRHSRDLDGNVGFDIEVASAGLDVIEIPENHSFNPFSAMEITRELFQESEANKICLTRRESFVFLVLLTLLFMCSSLISIAIYARRRQLLHSSNQKNFLTNILKCDA</sequence>
<dbReference type="InterPro" id="IPR057475">
    <property type="entry name" value="CUT_C"/>
</dbReference>
<keyword evidence="12" id="KW-1185">Reference proteome</keyword>
<dbReference type="PANTHER" id="PTHR22907">
    <property type="entry name" value="GH04558P"/>
    <property type="match status" value="1"/>
</dbReference>
<evidence type="ECO:0000256" key="2">
    <source>
        <dbReference type="ARBA" id="ARBA00022460"/>
    </source>
</evidence>
<protein>
    <recommendedName>
        <fullName evidence="10">ZP domain-containing protein</fullName>
    </recommendedName>
</protein>
<dbReference type="SMART" id="SM00241">
    <property type="entry name" value="ZP"/>
    <property type="match status" value="1"/>
</dbReference>
<evidence type="ECO:0000256" key="6">
    <source>
        <dbReference type="ARBA" id="ARBA00022989"/>
    </source>
</evidence>
<dbReference type="GO" id="GO:0042302">
    <property type="term" value="F:structural constituent of cuticle"/>
    <property type="evidence" value="ECO:0007669"/>
    <property type="project" value="UniProtKB-KW"/>
</dbReference>
<dbReference type="EMBL" id="AZBU02000003">
    <property type="protein sequence ID" value="TKR88076.1"/>
    <property type="molecule type" value="Genomic_DNA"/>
</dbReference>
<accession>A0A4U5NX39</accession>
<feature type="chain" id="PRO_5020319043" description="ZP domain-containing protein" evidence="9">
    <location>
        <begin position="19"/>
        <end position="450"/>
    </location>
</feature>
<feature type="signal peptide" evidence="9">
    <location>
        <begin position="1"/>
        <end position="18"/>
    </location>
</feature>
<reference evidence="11 12" key="1">
    <citation type="journal article" date="2015" name="Genome Biol.">
        <title>Comparative genomics of Steinernema reveals deeply conserved gene regulatory networks.</title>
        <authorList>
            <person name="Dillman A.R."/>
            <person name="Macchietto M."/>
            <person name="Porter C.F."/>
            <person name="Rogers A."/>
            <person name="Williams B."/>
            <person name="Antoshechkin I."/>
            <person name="Lee M.M."/>
            <person name="Goodwin Z."/>
            <person name="Lu X."/>
            <person name="Lewis E.E."/>
            <person name="Goodrich-Blair H."/>
            <person name="Stock S.P."/>
            <person name="Adams B.J."/>
            <person name="Sternberg P.W."/>
            <person name="Mortazavi A."/>
        </authorList>
    </citation>
    <scope>NUCLEOTIDE SEQUENCE [LARGE SCALE GENOMIC DNA]</scope>
    <source>
        <strain evidence="11 12">ALL</strain>
    </source>
</reference>
<comment type="caution">
    <text evidence="11">The sequence shown here is derived from an EMBL/GenBank/DDBJ whole genome shotgun (WGS) entry which is preliminary data.</text>
</comment>
<evidence type="ECO:0000256" key="4">
    <source>
        <dbReference type="ARBA" id="ARBA00022692"/>
    </source>
</evidence>
<reference evidence="11 12" key="2">
    <citation type="journal article" date="2019" name="G3 (Bethesda)">
        <title>Hybrid Assembly of the Genome of the Entomopathogenic Nematode Steinernema carpocapsae Identifies the X-Chromosome.</title>
        <authorList>
            <person name="Serra L."/>
            <person name="Macchietto M."/>
            <person name="Macias-Munoz A."/>
            <person name="McGill C.J."/>
            <person name="Rodriguez I.M."/>
            <person name="Rodriguez B."/>
            <person name="Murad R."/>
            <person name="Mortazavi A."/>
        </authorList>
    </citation>
    <scope>NUCLEOTIDE SEQUENCE [LARGE SCALE GENOMIC DNA]</scope>
    <source>
        <strain evidence="11 12">ALL</strain>
    </source>
</reference>
<dbReference type="PROSITE" id="PS51034">
    <property type="entry name" value="ZP_2"/>
    <property type="match status" value="1"/>
</dbReference>
<dbReference type="InterPro" id="IPR056953">
    <property type="entry name" value="CUT_N"/>
</dbReference>
<organism evidence="11 12">
    <name type="scientific">Steinernema carpocapsae</name>
    <name type="common">Entomopathogenic nematode</name>
    <dbReference type="NCBI Taxonomy" id="34508"/>
    <lineage>
        <taxon>Eukaryota</taxon>
        <taxon>Metazoa</taxon>
        <taxon>Ecdysozoa</taxon>
        <taxon>Nematoda</taxon>
        <taxon>Chromadorea</taxon>
        <taxon>Rhabditida</taxon>
        <taxon>Tylenchina</taxon>
        <taxon>Panagrolaimomorpha</taxon>
        <taxon>Strongyloidoidea</taxon>
        <taxon>Steinernematidae</taxon>
        <taxon>Steinernema</taxon>
    </lineage>
</organism>
<dbReference type="PANTHER" id="PTHR22907:SF1">
    <property type="entry name" value="ZP DOMAIN-CONTAINING PROTEIN"/>
    <property type="match status" value="1"/>
</dbReference>
<evidence type="ECO:0000313" key="11">
    <source>
        <dbReference type="EMBL" id="TKR88076.1"/>
    </source>
</evidence>
<feature type="domain" description="ZP" evidence="10">
    <location>
        <begin position="32"/>
        <end position="283"/>
    </location>
</feature>
<dbReference type="Pfam" id="PF25057">
    <property type="entry name" value="CUT_N"/>
    <property type="match status" value="1"/>
</dbReference>
<evidence type="ECO:0000259" key="10">
    <source>
        <dbReference type="PROSITE" id="PS51034"/>
    </source>
</evidence>
<evidence type="ECO:0000256" key="3">
    <source>
        <dbReference type="ARBA" id="ARBA00022475"/>
    </source>
</evidence>
<evidence type="ECO:0000256" key="7">
    <source>
        <dbReference type="ARBA" id="ARBA00023136"/>
    </source>
</evidence>
<dbReference type="InterPro" id="IPR001507">
    <property type="entry name" value="ZP_dom"/>
</dbReference>
<feature type="transmembrane region" description="Helical" evidence="8">
    <location>
        <begin position="405"/>
        <end position="427"/>
    </location>
</feature>
<dbReference type="OrthoDB" id="6139674at2759"/>
<dbReference type="InterPro" id="IPR051962">
    <property type="entry name" value="Cuticlin"/>
</dbReference>
<keyword evidence="5 9" id="KW-0732">Signal</keyword>
<keyword evidence="3" id="KW-1003">Cell membrane</keyword>
<keyword evidence="7 8" id="KW-0472">Membrane</keyword>
<evidence type="ECO:0000256" key="9">
    <source>
        <dbReference type="SAM" id="SignalP"/>
    </source>
</evidence>
<dbReference type="AlphaFoldDB" id="A0A4U5NX39"/>
<evidence type="ECO:0000256" key="5">
    <source>
        <dbReference type="ARBA" id="ARBA00022729"/>
    </source>
</evidence>
<gene>
    <name evidence="11" type="ORF">L596_012372</name>
</gene>
<dbReference type="STRING" id="34508.A0A4U5NX39"/>
<evidence type="ECO:0000256" key="1">
    <source>
        <dbReference type="ARBA" id="ARBA00004251"/>
    </source>
</evidence>
<keyword evidence="2" id="KW-0193">Cuticle</keyword>
<name>A0A4U5NX39_STECR</name>
<proteinExistence type="predicted"/>
<evidence type="ECO:0000256" key="8">
    <source>
        <dbReference type="SAM" id="Phobius"/>
    </source>
</evidence>
<dbReference type="Proteomes" id="UP000298663">
    <property type="component" value="Unassembled WGS sequence"/>
</dbReference>
<dbReference type="Pfam" id="PF25301">
    <property type="entry name" value="CUT_C"/>
    <property type="match status" value="1"/>
</dbReference>
<comment type="subcellular location">
    <subcellularLocation>
        <location evidence="1">Cell membrane</location>
        <topology evidence="1">Single-pass type I membrane protein</topology>
    </subcellularLocation>
</comment>